<dbReference type="GO" id="GO:0016755">
    <property type="term" value="F:aminoacyltransferase activity"/>
    <property type="evidence" value="ECO:0007669"/>
    <property type="project" value="TreeGrafter"/>
</dbReference>
<evidence type="ECO:0000256" key="6">
    <source>
        <dbReference type="SAM" id="Phobius"/>
    </source>
</evidence>
<feature type="transmembrane region" description="Helical" evidence="6">
    <location>
        <begin position="347"/>
        <end position="373"/>
    </location>
</feature>
<keyword evidence="2" id="KW-1003">Cell membrane</keyword>
<dbReference type="PANTHER" id="PTHR34697">
    <property type="entry name" value="PHOSPHATIDYLGLYCEROL LYSYLTRANSFERASE"/>
    <property type="match status" value="1"/>
</dbReference>
<feature type="transmembrane region" description="Helical" evidence="6">
    <location>
        <begin position="100"/>
        <end position="119"/>
    </location>
</feature>
<feature type="transmembrane region" description="Helical" evidence="6">
    <location>
        <begin position="189"/>
        <end position="207"/>
    </location>
</feature>
<dbReference type="Pfam" id="PF09924">
    <property type="entry name" value="LPG_synthase_C"/>
    <property type="match status" value="1"/>
</dbReference>
<comment type="subcellular location">
    <subcellularLocation>
        <location evidence="1">Cell membrane</location>
        <topology evidence="1">Multi-pass membrane protein</topology>
    </subcellularLocation>
</comment>
<accession>A0A7H0SNF1</accession>
<protein>
    <submittedName>
        <fullName evidence="8">DUF2156 domain-containing protein</fullName>
    </submittedName>
</protein>
<dbReference type="RefSeq" id="WP_187975536.1">
    <property type="nucleotide sequence ID" value="NZ_CP046884.1"/>
</dbReference>
<feature type="transmembrane region" description="Helical" evidence="6">
    <location>
        <begin position="447"/>
        <end position="468"/>
    </location>
</feature>
<organism evidence="8 9">
    <name type="scientific">Corynebacterium poyangense</name>
    <dbReference type="NCBI Taxonomy" id="2684405"/>
    <lineage>
        <taxon>Bacteria</taxon>
        <taxon>Bacillati</taxon>
        <taxon>Actinomycetota</taxon>
        <taxon>Actinomycetes</taxon>
        <taxon>Mycobacteriales</taxon>
        <taxon>Corynebacteriaceae</taxon>
        <taxon>Corynebacterium</taxon>
    </lineage>
</organism>
<proteinExistence type="predicted"/>
<evidence type="ECO:0000256" key="3">
    <source>
        <dbReference type="ARBA" id="ARBA00022692"/>
    </source>
</evidence>
<evidence type="ECO:0000256" key="5">
    <source>
        <dbReference type="ARBA" id="ARBA00023136"/>
    </source>
</evidence>
<evidence type="ECO:0000256" key="4">
    <source>
        <dbReference type="ARBA" id="ARBA00022989"/>
    </source>
</evidence>
<dbReference type="InterPro" id="IPR051211">
    <property type="entry name" value="PG_lysyltransferase"/>
</dbReference>
<sequence>MITTVLGQLASAVKWGCKQLLHTPVSLALIVVMWGLHIVFISYPEGLVPYLGLGMPYEIDNWHILICGLTTSQLGSTAIATLGVLVLAIPAERILGSFKFGLTAIILHLVVTPAAMISARSVEETGLNWWGNDLLDSTLLSPVGWIFGTAAFASAWMSVLWQRRTRMVLLALSLTLVLYSGTLSDAVALTAAIFGIASGMVIHPNSVQMRLAASRRESRLLLAVMMLCTTLGPVLAALNPLSSGPFSAVTQLIWEPEYSLDEVYWLCENNTGSQECSDAVLQAAQTGVGATIINLVPLIVYGVLALGLAKGRRAAWLMSIAAQIISIVVIGLQLWTITDFDDTNSILLITNGIFMILPWLITLVILIFSHRLFRVEIHHRALSQLILGVLTAIGVSAVLWVCGGLVLADHFHPQARLSDLLFDIPVHYFPPVLGELYSYQLVPHTQWGWMLANWTGVVFWGISLVSLYRALMSVPDPREEEARNTARTILVNGSGDHLSWMTLWPGNRYWFAPAAPGENQPAGYVAYRVNRGIAVTVGEPVLAANSSDPMVLATQFEDFATENGWKTAWYSVSSEFSERRKDSGFRRQHVAEESLLYCDNLEFKGKKFQNIRTARNRAAKEGISTLWARWEELDPVIRESIIALSEEWVAEKALPEMGFTLGGVEELKEPGTQLLIAVDDDHRVHGVTSWLPVYQKGSLVGYTLDFMRRDSHGFRTVMEFLLAEGALHAKEEGLEWVSLSGAPLARSEENTEEFGILDAVLEKVGSSMEPLYGFRSLAFSKNKFHPEHRDWYLCYNDELALPAIGLAITSCYVPDMKLSDAIKAAKVWEESQQPATGEESDGVKK</sequence>
<keyword evidence="3 6" id="KW-0812">Transmembrane</keyword>
<evidence type="ECO:0000256" key="1">
    <source>
        <dbReference type="ARBA" id="ARBA00004651"/>
    </source>
</evidence>
<dbReference type="KEGG" id="cpoy:GP475_05015"/>
<feature type="transmembrane region" description="Helical" evidence="6">
    <location>
        <begin position="219"/>
        <end position="238"/>
    </location>
</feature>
<dbReference type="GO" id="GO:0005886">
    <property type="term" value="C:plasma membrane"/>
    <property type="evidence" value="ECO:0007669"/>
    <property type="project" value="UniProtKB-SubCell"/>
</dbReference>
<dbReference type="InterPro" id="IPR024320">
    <property type="entry name" value="LPG_synthase_C"/>
</dbReference>
<keyword evidence="9" id="KW-1185">Reference proteome</keyword>
<feature type="transmembrane region" description="Helical" evidence="6">
    <location>
        <begin position="287"/>
        <end position="308"/>
    </location>
</feature>
<feature type="transmembrane region" description="Helical" evidence="6">
    <location>
        <begin position="385"/>
        <end position="408"/>
    </location>
</feature>
<name>A0A7H0SNF1_9CORY</name>
<reference evidence="8 9" key="1">
    <citation type="submission" date="2019-12" db="EMBL/GenBank/DDBJ databases">
        <title>Corynebacterium sp. nov., isolated from feces of the Anser Albifrons in China.</title>
        <authorList>
            <person name="Liu Q."/>
        </authorList>
    </citation>
    <scope>NUCLEOTIDE SEQUENCE [LARGE SCALE GENOMIC DNA]</scope>
    <source>
        <strain evidence="8 9">4H37-19</strain>
    </source>
</reference>
<dbReference type="GO" id="GO:0055091">
    <property type="term" value="P:phospholipid homeostasis"/>
    <property type="evidence" value="ECO:0007669"/>
    <property type="project" value="TreeGrafter"/>
</dbReference>
<dbReference type="Proteomes" id="UP000516320">
    <property type="component" value="Chromosome"/>
</dbReference>
<evidence type="ECO:0000256" key="2">
    <source>
        <dbReference type="ARBA" id="ARBA00022475"/>
    </source>
</evidence>
<feature type="transmembrane region" description="Helical" evidence="6">
    <location>
        <begin position="139"/>
        <end position="160"/>
    </location>
</feature>
<evidence type="ECO:0000259" key="7">
    <source>
        <dbReference type="Pfam" id="PF09924"/>
    </source>
</evidence>
<dbReference type="AlphaFoldDB" id="A0A7H0SNF1"/>
<feature type="domain" description="Phosphatidylglycerol lysyltransferase C-terminal" evidence="7">
    <location>
        <begin position="490"/>
        <end position="795"/>
    </location>
</feature>
<keyword evidence="5 6" id="KW-0472">Membrane</keyword>
<evidence type="ECO:0000313" key="9">
    <source>
        <dbReference type="Proteomes" id="UP000516320"/>
    </source>
</evidence>
<feature type="transmembrane region" description="Helical" evidence="6">
    <location>
        <begin position="315"/>
        <end position="335"/>
    </location>
</feature>
<keyword evidence="4 6" id="KW-1133">Transmembrane helix</keyword>
<gene>
    <name evidence="8" type="ORF">GP475_05015</name>
</gene>
<dbReference type="PANTHER" id="PTHR34697:SF2">
    <property type="entry name" value="PHOSPHATIDYLGLYCEROL LYSYLTRANSFERASE"/>
    <property type="match status" value="1"/>
</dbReference>
<feature type="transmembrane region" description="Helical" evidence="6">
    <location>
        <begin position="63"/>
        <end position="88"/>
    </location>
</feature>
<dbReference type="EMBL" id="CP046884">
    <property type="protein sequence ID" value="QNQ90076.1"/>
    <property type="molecule type" value="Genomic_DNA"/>
</dbReference>
<feature type="transmembrane region" description="Helical" evidence="6">
    <location>
        <begin position="20"/>
        <end position="43"/>
    </location>
</feature>
<feature type="transmembrane region" description="Helical" evidence="6">
    <location>
        <begin position="167"/>
        <end position="183"/>
    </location>
</feature>
<evidence type="ECO:0000313" key="8">
    <source>
        <dbReference type="EMBL" id="QNQ90076.1"/>
    </source>
</evidence>